<organism evidence="2 3">
    <name type="scientific">Geobacter argillaceus</name>
    <dbReference type="NCBI Taxonomy" id="345631"/>
    <lineage>
        <taxon>Bacteria</taxon>
        <taxon>Pseudomonadati</taxon>
        <taxon>Thermodesulfobacteriota</taxon>
        <taxon>Desulfuromonadia</taxon>
        <taxon>Geobacterales</taxon>
        <taxon>Geobacteraceae</taxon>
        <taxon>Geobacter</taxon>
    </lineage>
</organism>
<proteinExistence type="predicted"/>
<dbReference type="RefSeq" id="WP_145025800.1">
    <property type="nucleotide sequence ID" value="NZ_VLLN01000040.1"/>
</dbReference>
<reference evidence="2 3" key="1">
    <citation type="submission" date="2019-07" db="EMBL/GenBank/DDBJ databases">
        <title>Genomic Encyclopedia of Archaeal and Bacterial Type Strains, Phase II (KMG-II): from individual species to whole genera.</title>
        <authorList>
            <person name="Goeker M."/>
        </authorList>
    </citation>
    <scope>NUCLEOTIDE SEQUENCE [LARGE SCALE GENOMIC DNA]</scope>
    <source>
        <strain evidence="2 3">ATCC BAA-1139</strain>
    </source>
</reference>
<feature type="transmembrane region" description="Helical" evidence="1">
    <location>
        <begin position="6"/>
        <end position="26"/>
    </location>
</feature>
<keyword evidence="3" id="KW-1185">Reference proteome</keyword>
<dbReference type="EMBL" id="VLLN01000040">
    <property type="protein sequence ID" value="TWJ13400.1"/>
    <property type="molecule type" value="Genomic_DNA"/>
</dbReference>
<name>A0A562V666_9BACT</name>
<keyword evidence="1" id="KW-1133">Transmembrane helix</keyword>
<keyword evidence="1" id="KW-0472">Membrane</keyword>
<dbReference type="AlphaFoldDB" id="A0A562V666"/>
<keyword evidence="1" id="KW-0812">Transmembrane</keyword>
<protein>
    <submittedName>
        <fullName evidence="2">Uncharacterized protein</fullName>
    </submittedName>
</protein>
<evidence type="ECO:0000256" key="1">
    <source>
        <dbReference type="SAM" id="Phobius"/>
    </source>
</evidence>
<evidence type="ECO:0000313" key="3">
    <source>
        <dbReference type="Proteomes" id="UP000319449"/>
    </source>
</evidence>
<gene>
    <name evidence="2" type="ORF">JN12_03838</name>
</gene>
<comment type="caution">
    <text evidence="2">The sequence shown here is derived from an EMBL/GenBank/DDBJ whole genome shotgun (WGS) entry which is preliminary data.</text>
</comment>
<evidence type="ECO:0000313" key="2">
    <source>
        <dbReference type="EMBL" id="TWJ13400.1"/>
    </source>
</evidence>
<sequence length="70" mass="7778">MSVLSIILVLAAVIAAFFLVGVLTMYRSMFMSTRGKRIADYPNPRKALVILDIQEGGRIKGSTLHIPFLR</sequence>
<accession>A0A562V666</accession>
<dbReference type="Proteomes" id="UP000319449">
    <property type="component" value="Unassembled WGS sequence"/>
</dbReference>